<evidence type="ECO:0000313" key="1">
    <source>
        <dbReference type="EMBL" id="KAF7827385.1"/>
    </source>
</evidence>
<gene>
    <name evidence="1" type="ORF">G2W53_018549</name>
</gene>
<dbReference type="EMBL" id="JAAIUW010000006">
    <property type="protein sequence ID" value="KAF7827385.1"/>
    <property type="molecule type" value="Genomic_DNA"/>
</dbReference>
<proteinExistence type="predicted"/>
<dbReference type="PANTHER" id="PTHR45786:SF66">
    <property type="entry name" value="HOOK MOTIF PROTEIN, PUTATIVE-RELATED"/>
    <property type="match status" value="1"/>
</dbReference>
<name>A0A834TS02_9FABA</name>
<dbReference type="PANTHER" id="PTHR45786">
    <property type="entry name" value="DNA BINDING PROTEIN-LIKE"/>
    <property type="match status" value="1"/>
</dbReference>
<dbReference type="OrthoDB" id="1429799at2759"/>
<evidence type="ECO:0000313" key="2">
    <source>
        <dbReference type="Proteomes" id="UP000634136"/>
    </source>
</evidence>
<reference evidence="1" key="1">
    <citation type="submission" date="2020-09" db="EMBL/GenBank/DDBJ databases">
        <title>Genome-Enabled Discovery of Anthraquinone Biosynthesis in Senna tora.</title>
        <authorList>
            <person name="Kang S.-H."/>
            <person name="Pandey R.P."/>
            <person name="Lee C.-M."/>
            <person name="Sim J.-S."/>
            <person name="Jeong J.-T."/>
            <person name="Choi B.-S."/>
            <person name="Jung M."/>
            <person name="Ginzburg D."/>
            <person name="Zhao K."/>
            <person name="Won S.Y."/>
            <person name="Oh T.-J."/>
            <person name="Yu Y."/>
            <person name="Kim N.-H."/>
            <person name="Lee O.R."/>
            <person name="Lee T.-H."/>
            <person name="Bashyal P."/>
            <person name="Kim T.-S."/>
            <person name="Lee W.-H."/>
            <person name="Kawkins C."/>
            <person name="Kim C.-K."/>
            <person name="Kim J.S."/>
            <person name="Ahn B.O."/>
            <person name="Rhee S.Y."/>
            <person name="Sohng J.K."/>
        </authorList>
    </citation>
    <scope>NUCLEOTIDE SEQUENCE</scope>
    <source>
        <tissue evidence="1">Leaf</tissue>
    </source>
</reference>
<sequence length="336" mass="38486">MSDVAFQSDIVRTNLNDKFNNVASWTTIPPSVAKDKENMSITELKALRARGTNMNSSSTNIAIREEQKSKGTFRPPHSGKVQLPLMKKSPKMLEKLLLMNDARSRDFRKRIRSYNNMFAFTSMGGKIDNSANDGKGPYVFRLHGQNMHLMGGLFPLPDEKPRFSQLYIYDTDNELSNRMRISSSSGEGEPCDATIILQLSQMLDSLNPLVKVFRSVKDHPSASNRDNLKLKLIKKRHSDARVYNLPTTDEIAALIVGDFDIANGERDIIVRKRSDTLQRIDELHPLYLPIQYPLLFPFGEDGYRQDTLFRYASLNSRNQEKNLTLRQYFAYILQDR</sequence>
<comment type="caution">
    <text evidence="1">The sequence shown here is derived from an EMBL/GenBank/DDBJ whole genome shotgun (WGS) entry which is preliminary data.</text>
</comment>
<protein>
    <recommendedName>
        <fullName evidence="3">Helitron helicase-like domain-containing protein</fullName>
    </recommendedName>
</protein>
<keyword evidence="2" id="KW-1185">Reference proteome</keyword>
<dbReference type="Proteomes" id="UP000634136">
    <property type="component" value="Unassembled WGS sequence"/>
</dbReference>
<accession>A0A834TS02</accession>
<evidence type="ECO:0008006" key="3">
    <source>
        <dbReference type="Google" id="ProtNLM"/>
    </source>
</evidence>
<dbReference type="AlphaFoldDB" id="A0A834TS02"/>
<organism evidence="1 2">
    <name type="scientific">Senna tora</name>
    <dbReference type="NCBI Taxonomy" id="362788"/>
    <lineage>
        <taxon>Eukaryota</taxon>
        <taxon>Viridiplantae</taxon>
        <taxon>Streptophyta</taxon>
        <taxon>Embryophyta</taxon>
        <taxon>Tracheophyta</taxon>
        <taxon>Spermatophyta</taxon>
        <taxon>Magnoliopsida</taxon>
        <taxon>eudicotyledons</taxon>
        <taxon>Gunneridae</taxon>
        <taxon>Pentapetalae</taxon>
        <taxon>rosids</taxon>
        <taxon>fabids</taxon>
        <taxon>Fabales</taxon>
        <taxon>Fabaceae</taxon>
        <taxon>Caesalpinioideae</taxon>
        <taxon>Cassia clade</taxon>
        <taxon>Senna</taxon>
    </lineage>
</organism>